<accession>D9PN29</accession>
<protein>
    <submittedName>
        <fullName evidence="1">Glucokinase (Glucose kinase)</fullName>
        <ecNumber evidence="1">2.7.1.2</ecNumber>
    </submittedName>
</protein>
<sequence>MAVVLNDASRVIATRRRKTKGEVGANVGVARIVETIEEALGEAKVDPSRLSGIGMGVPGMLNLNTGLLKLAPNLGWRDVPLRKVLTRRFHVPVAIANDVDAGVYGEYRFGSARGARCVVGVFPGTGVGGGCVYEGRILRGKTGSCMEIGHVPVMPDGTLCGCGRRGCLETVASRLAISAELAQAVYRGEAPQLKKLAGTDIANIRSGIIREAMEAGDRVVERIVRHAARQIGRVLIGTVHQLAPDVIVLGGGLVEEMPALFVGEITDTLNKGVTETFRGSFKVAAARLGDYATAMGAAALASDLAGA</sequence>
<reference evidence="1" key="1">
    <citation type="submission" date="2010-07" db="EMBL/GenBank/DDBJ databases">
        <authorList>
            <consortium name="CONSOLIDER consortium CSD2007-00005"/>
            <person name="Guazzaroni M.-E."/>
            <person name="Richter M."/>
            <person name="Garcia-Salamanca A."/>
            <person name="Yarza P."/>
            <person name="Ferrer M."/>
        </authorList>
    </citation>
    <scope>NUCLEOTIDE SEQUENCE</scope>
</reference>
<comment type="caution">
    <text evidence="1">The sequence shown here is derived from an EMBL/GenBank/DDBJ whole genome shotgun (WGS) entry which is preliminary data.</text>
</comment>
<dbReference type="EMBL" id="ADZX01000910">
    <property type="protein sequence ID" value="EFK95049.1"/>
    <property type="molecule type" value="Genomic_DNA"/>
</dbReference>
<dbReference type="InterPro" id="IPR000600">
    <property type="entry name" value="ROK"/>
</dbReference>
<reference evidence="1" key="2">
    <citation type="journal article" date="2011" name="Microb. Ecol.">
        <title>Taxonomic and Functional Metagenomic Profiling of the Microbial Community in the Anoxic Sediment of a Sub-saline Shallow Lake (Laguna de Carrizo, Central Spain).</title>
        <authorList>
            <person name="Ferrer M."/>
            <person name="Guazzaroni M.E."/>
            <person name="Richter M."/>
            <person name="Garcia-Salamanca A."/>
            <person name="Yarza P."/>
            <person name="Suarez-Suarez A."/>
            <person name="Solano J."/>
            <person name="Alcaide M."/>
            <person name="van Dillewijn P."/>
            <person name="Molina-Henares M.A."/>
            <person name="Lopez-Cortes N."/>
            <person name="Al-Ramahi Y."/>
            <person name="Guerrero C."/>
            <person name="Acosta A."/>
            <person name="de Eugenio L.I."/>
            <person name="Martinez V."/>
            <person name="Marques S."/>
            <person name="Rojo F."/>
            <person name="Santero E."/>
            <person name="Genilloud O."/>
            <person name="Perez-Perez J."/>
            <person name="Rossello-Mora R."/>
            <person name="Ramos J.L."/>
        </authorList>
    </citation>
    <scope>NUCLEOTIDE SEQUENCE</scope>
</reference>
<keyword evidence="1" id="KW-0808">Transferase</keyword>
<proteinExistence type="predicted"/>
<evidence type="ECO:0000313" key="1">
    <source>
        <dbReference type="EMBL" id="EFK95049.1"/>
    </source>
</evidence>
<organism evidence="1">
    <name type="scientific">sediment metagenome</name>
    <dbReference type="NCBI Taxonomy" id="749907"/>
    <lineage>
        <taxon>unclassified sequences</taxon>
        <taxon>metagenomes</taxon>
        <taxon>ecological metagenomes</taxon>
    </lineage>
</organism>
<gene>
    <name evidence="1" type="primary">glcK</name>
    <name evidence="1" type="ORF">LDC_2958</name>
</gene>
<name>D9PN29_9ZZZZ</name>
<dbReference type="InterPro" id="IPR043129">
    <property type="entry name" value="ATPase_NBD"/>
</dbReference>
<dbReference type="PANTHER" id="PTHR18964:SF149">
    <property type="entry name" value="BIFUNCTIONAL UDP-N-ACETYLGLUCOSAMINE 2-EPIMERASE_N-ACETYLMANNOSAMINE KINASE"/>
    <property type="match status" value="1"/>
</dbReference>
<dbReference type="Pfam" id="PF00480">
    <property type="entry name" value="ROK"/>
    <property type="match status" value="1"/>
</dbReference>
<dbReference type="AlphaFoldDB" id="D9PN29"/>
<dbReference type="EC" id="2.7.1.2" evidence="1"/>
<dbReference type="Gene3D" id="3.30.420.40">
    <property type="match status" value="2"/>
</dbReference>
<dbReference type="GO" id="GO:0004340">
    <property type="term" value="F:glucokinase activity"/>
    <property type="evidence" value="ECO:0007669"/>
    <property type="project" value="UniProtKB-EC"/>
</dbReference>
<dbReference type="SUPFAM" id="SSF53067">
    <property type="entry name" value="Actin-like ATPase domain"/>
    <property type="match status" value="1"/>
</dbReference>
<keyword evidence="1" id="KW-0418">Kinase</keyword>
<dbReference type="PANTHER" id="PTHR18964">
    <property type="entry name" value="ROK (REPRESSOR, ORF, KINASE) FAMILY"/>
    <property type="match status" value="1"/>
</dbReference>